<dbReference type="Pfam" id="PF18290">
    <property type="entry name" value="Nudix_hydro"/>
    <property type="match status" value="1"/>
</dbReference>
<name>A0ABD3JG15_EUCGL</name>
<dbReference type="SUPFAM" id="SSF55811">
    <property type="entry name" value="Nudix"/>
    <property type="match status" value="1"/>
</dbReference>
<dbReference type="CDD" id="cd04670">
    <property type="entry name" value="NUDIX_ASFGF2_Nudt6"/>
    <property type="match status" value="1"/>
</dbReference>
<dbReference type="PROSITE" id="PS51462">
    <property type="entry name" value="NUDIX"/>
    <property type="match status" value="1"/>
</dbReference>
<feature type="domain" description="Nudix hydrolase" evidence="4">
    <location>
        <begin position="201"/>
        <end position="333"/>
    </location>
</feature>
<dbReference type="InterPro" id="IPR040618">
    <property type="entry name" value="Pre-Nudix"/>
</dbReference>
<evidence type="ECO:0000256" key="1">
    <source>
        <dbReference type="ARBA" id="ARBA00005582"/>
    </source>
</evidence>
<dbReference type="Proteomes" id="UP001634007">
    <property type="component" value="Unassembled WGS sequence"/>
</dbReference>
<evidence type="ECO:0000259" key="4">
    <source>
        <dbReference type="PROSITE" id="PS51462"/>
    </source>
</evidence>
<evidence type="ECO:0000313" key="6">
    <source>
        <dbReference type="Proteomes" id="UP001634007"/>
    </source>
</evidence>
<dbReference type="InterPro" id="IPR000086">
    <property type="entry name" value="NUDIX_hydrolase_dom"/>
</dbReference>
<dbReference type="GO" id="GO:0046872">
    <property type="term" value="F:metal ion binding"/>
    <property type="evidence" value="ECO:0007669"/>
    <property type="project" value="UniProtKB-KW"/>
</dbReference>
<evidence type="ECO:0000256" key="3">
    <source>
        <dbReference type="ARBA" id="ARBA00022801"/>
    </source>
</evidence>
<dbReference type="PANTHER" id="PTHR13994">
    <property type="entry name" value="NUDIX HYDROLASE RELATED"/>
    <property type="match status" value="1"/>
</dbReference>
<evidence type="ECO:0000313" key="5">
    <source>
        <dbReference type="EMBL" id="KAL3725199.1"/>
    </source>
</evidence>
<comment type="similarity">
    <text evidence="1">Belongs to the Nudix hydrolase family.</text>
</comment>
<dbReference type="FunFam" id="3.90.79.10:FF:000015">
    <property type="entry name" value="Nudix hydrolase 8"/>
    <property type="match status" value="1"/>
</dbReference>
<gene>
    <name evidence="5" type="ORF">ACJRO7_030241</name>
</gene>
<dbReference type="FunFam" id="3.40.630.30:FF:000016">
    <property type="entry name" value="nudix hydrolase 2"/>
    <property type="match status" value="1"/>
</dbReference>
<reference evidence="5 6" key="1">
    <citation type="submission" date="2024-11" db="EMBL/GenBank/DDBJ databases">
        <title>Chromosome-level genome assembly of Eucalyptus globulus Labill. provides insights into its genome evolution.</title>
        <authorList>
            <person name="Li X."/>
        </authorList>
    </citation>
    <scope>NUCLEOTIDE SEQUENCE [LARGE SCALE GENOMIC DNA]</scope>
    <source>
        <strain evidence="5">CL2024</strain>
        <tissue evidence="5">Fresh tender leaves</tissue>
    </source>
</reference>
<accession>A0ABD3JG15</accession>
<keyword evidence="2" id="KW-0479">Metal-binding</keyword>
<dbReference type="InterPro" id="IPR015797">
    <property type="entry name" value="NUDIX_hydrolase-like_dom_sf"/>
</dbReference>
<keyword evidence="3" id="KW-0378">Hydrolase</keyword>
<comment type="caution">
    <text evidence="5">The sequence shown here is derived from an EMBL/GenBank/DDBJ whole genome shotgun (WGS) entry which is preliminary data.</text>
</comment>
<protein>
    <recommendedName>
        <fullName evidence="4">Nudix hydrolase domain-containing protein</fullName>
    </recommendedName>
</protein>
<dbReference type="PANTHER" id="PTHR13994:SF26">
    <property type="entry name" value="NUDIX HYDROLASE 5-RELATED"/>
    <property type="match status" value="1"/>
</dbReference>
<sequence length="441" mass="49192">MEEQVYVSGCHVRISFINLTERIVRFRMHLDNREVQRHHPSLPSPQKLQRCNPKIQASNNLSLSDLSQAPEGLAPRVPSHQSDTKSIGASSALRQGMAENNDSGIRQIQLLDAFENSYGGLTVEVKERMDADVFASLLRASTSSWKLQGKKGVWLKLPREYAHLVDIIVKEGFKYHYAEPSHLILVCWLPLTPDTVAVNASRRIGVGAFVLNNKREVLVVQERNGMFQDTGVWKLPTGVLNEGDSICHAVVKEVKEEMGVDTKFVEVLCFRQSHKSFFTKSDLFFLCVLQAESATTEEQDVEIKAAKWMPIEEYAAQPFVVENKQFNFMANICLAKADHCYPGSAVLATTAGVAEGLPSTAITPKLRRTWQVHAPGARVHVKQVPVCENGRNGTRSDFVSAPVGPPSVAASEALFTGKAGDEIGDKLFMMMRKEGWFKRRW</sequence>
<dbReference type="AlphaFoldDB" id="A0ABD3JG15"/>
<dbReference type="EMBL" id="JBJKBG010000008">
    <property type="protein sequence ID" value="KAL3725199.1"/>
    <property type="molecule type" value="Genomic_DNA"/>
</dbReference>
<dbReference type="InterPro" id="IPR003293">
    <property type="entry name" value="Nudix_hydrolase6-like"/>
</dbReference>
<dbReference type="Gene3D" id="3.40.630.30">
    <property type="match status" value="1"/>
</dbReference>
<keyword evidence="6" id="KW-1185">Reference proteome</keyword>
<dbReference type="Pfam" id="PF00293">
    <property type="entry name" value="NUDIX"/>
    <property type="match status" value="1"/>
</dbReference>
<proteinExistence type="inferred from homology"/>
<organism evidence="5 6">
    <name type="scientific">Eucalyptus globulus</name>
    <name type="common">Tasmanian blue gum</name>
    <dbReference type="NCBI Taxonomy" id="34317"/>
    <lineage>
        <taxon>Eukaryota</taxon>
        <taxon>Viridiplantae</taxon>
        <taxon>Streptophyta</taxon>
        <taxon>Embryophyta</taxon>
        <taxon>Tracheophyta</taxon>
        <taxon>Spermatophyta</taxon>
        <taxon>Magnoliopsida</taxon>
        <taxon>eudicotyledons</taxon>
        <taxon>Gunneridae</taxon>
        <taxon>Pentapetalae</taxon>
        <taxon>rosids</taxon>
        <taxon>malvids</taxon>
        <taxon>Myrtales</taxon>
        <taxon>Myrtaceae</taxon>
        <taxon>Myrtoideae</taxon>
        <taxon>Eucalypteae</taxon>
        <taxon>Eucalyptus</taxon>
    </lineage>
</organism>
<evidence type="ECO:0000256" key="2">
    <source>
        <dbReference type="ARBA" id="ARBA00022723"/>
    </source>
</evidence>
<dbReference type="Gene3D" id="3.90.79.10">
    <property type="entry name" value="Nucleoside Triphosphate Pyrophosphohydrolase"/>
    <property type="match status" value="1"/>
</dbReference>
<dbReference type="GO" id="GO:0016787">
    <property type="term" value="F:hydrolase activity"/>
    <property type="evidence" value="ECO:0007669"/>
    <property type="project" value="UniProtKB-KW"/>
</dbReference>